<proteinExistence type="inferred from homology"/>
<comment type="pathway">
    <text evidence="1 8">Amino-acid biosynthesis; L-histidine biosynthesis; L-histidine from 5-phospho-alpha-D-ribose 1-diphosphate: step 8/9.</text>
</comment>
<keyword evidence="5 8" id="KW-0378">Hydrolase</keyword>
<evidence type="ECO:0000256" key="4">
    <source>
        <dbReference type="ARBA" id="ARBA00022605"/>
    </source>
</evidence>
<evidence type="ECO:0000256" key="1">
    <source>
        <dbReference type="ARBA" id="ARBA00004970"/>
    </source>
</evidence>
<dbReference type="InterPro" id="IPR004013">
    <property type="entry name" value="PHP_dom"/>
</dbReference>
<dbReference type="NCBIfam" id="NF004086">
    <property type="entry name" value="PRK05588.1"/>
    <property type="match status" value="1"/>
</dbReference>
<dbReference type="InterPro" id="IPR010140">
    <property type="entry name" value="Histidinol_P_phosphatase_HisJ"/>
</dbReference>
<dbReference type="InterPro" id="IPR016195">
    <property type="entry name" value="Pol/histidinol_Pase-like"/>
</dbReference>
<organism evidence="11 12">
    <name type="scientific">Clostridium tetani</name>
    <dbReference type="NCBI Taxonomy" id="1513"/>
    <lineage>
        <taxon>Bacteria</taxon>
        <taxon>Bacillati</taxon>
        <taxon>Bacillota</taxon>
        <taxon>Clostridia</taxon>
        <taxon>Eubacteriales</taxon>
        <taxon>Clostridiaceae</taxon>
        <taxon>Clostridium</taxon>
    </lineage>
</organism>
<evidence type="ECO:0000313" key="13">
    <source>
        <dbReference type="Proteomes" id="UP001321763"/>
    </source>
</evidence>
<dbReference type="EMBL" id="QMAP01000001">
    <property type="protein sequence ID" value="RXI50636.1"/>
    <property type="molecule type" value="Genomic_DNA"/>
</dbReference>
<dbReference type="Pfam" id="PF02811">
    <property type="entry name" value="PHP"/>
    <property type="match status" value="1"/>
</dbReference>
<evidence type="ECO:0000256" key="2">
    <source>
        <dbReference type="ARBA" id="ARBA00009152"/>
    </source>
</evidence>
<keyword evidence="6 8" id="KW-0368">Histidine biosynthesis</keyword>
<evidence type="ECO:0000313" key="11">
    <source>
        <dbReference type="EMBL" id="RXI50636.1"/>
    </source>
</evidence>
<sequence>MFDSHIHTNFSTDSKMTLEEVLKKSKKEDIGAILTEHFDLNFIIPDKFIFNIDDYFKQYEPYRNDKLLLGVEMGMRLDCIEENEKIANKYDFDFILGSVHLVEYEGTYYDVYSKSFYQDRNKKEAYTNYLDYMLKCVKKYDFIDSLSHIDYICRYARYENRELYYHEYKDILNEIFKELIIKDKALEISTRRLGRKDVHESLFQIYKNFSKLGGKYVTIGSDAHAYEDIGNHFKAARELAEESGLKPVYYKNRKPEFI</sequence>
<dbReference type="Proteomes" id="UP001321763">
    <property type="component" value="Chromosome"/>
</dbReference>
<evidence type="ECO:0000256" key="8">
    <source>
        <dbReference type="RuleBase" id="RU366003"/>
    </source>
</evidence>
<evidence type="ECO:0000313" key="12">
    <source>
        <dbReference type="Proteomes" id="UP000290921"/>
    </source>
</evidence>
<comment type="catalytic activity">
    <reaction evidence="7 8">
        <text>L-histidinol phosphate + H2O = L-histidinol + phosphate</text>
        <dbReference type="Rhea" id="RHEA:14465"/>
        <dbReference type="ChEBI" id="CHEBI:15377"/>
        <dbReference type="ChEBI" id="CHEBI:43474"/>
        <dbReference type="ChEBI" id="CHEBI:57699"/>
        <dbReference type="ChEBI" id="CHEBI:57980"/>
        <dbReference type="EC" id="3.1.3.15"/>
    </reaction>
</comment>
<dbReference type="NCBIfam" id="TIGR01856">
    <property type="entry name" value="hisJ_fam"/>
    <property type="match status" value="1"/>
</dbReference>
<dbReference type="EMBL" id="AP026818">
    <property type="protein sequence ID" value="BDR80630.1"/>
    <property type="molecule type" value="Genomic_DNA"/>
</dbReference>
<dbReference type="GO" id="GO:0005737">
    <property type="term" value="C:cytoplasm"/>
    <property type="evidence" value="ECO:0007669"/>
    <property type="project" value="TreeGrafter"/>
</dbReference>
<dbReference type="PANTHER" id="PTHR21039">
    <property type="entry name" value="HISTIDINOL PHOSPHATASE-RELATED"/>
    <property type="match status" value="1"/>
</dbReference>
<evidence type="ECO:0000256" key="6">
    <source>
        <dbReference type="ARBA" id="ARBA00023102"/>
    </source>
</evidence>
<feature type="domain" description="PHP" evidence="9">
    <location>
        <begin position="3"/>
        <end position="190"/>
    </location>
</feature>
<evidence type="ECO:0000256" key="7">
    <source>
        <dbReference type="ARBA" id="ARBA00049158"/>
    </source>
</evidence>
<evidence type="ECO:0000256" key="3">
    <source>
        <dbReference type="ARBA" id="ARBA00013085"/>
    </source>
</evidence>
<name>A0A4V1LF16_CLOTA</name>
<reference evidence="11 12" key="1">
    <citation type="submission" date="2018-06" db="EMBL/GenBank/DDBJ databases">
        <title>Genome conservation of Clostridium tetani.</title>
        <authorList>
            <person name="Bruggemann H."/>
            <person name="Popoff M.R."/>
        </authorList>
    </citation>
    <scope>NUCLEOTIDE SEQUENCE [LARGE SCALE GENOMIC DNA]</scope>
    <source>
        <strain evidence="11 12">2017.061</strain>
    </source>
</reference>
<dbReference type="RefSeq" id="WP_129029665.1">
    <property type="nucleotide sequence ID" value="NZ_AP026804.1"/>
</dbReference>
<gene>
    <name evidence="11" type="ORF">DP130_01305</name>
    <name evidence="10" type="ORF">K234311028_08760</name>
</gene>
<evidence type="ECO:0000313" key="10">
    <source>
        <dbReference type="EMBL" id="BDR80630.1"/>
    </source>
</evidence>
<keyword evidence="4 8" id="KW-0028">Amino-acid biosynthesis</keyword>
<dbReference type="AlphaFoldDB" id="A0A4V1LF16"/>
<evidence type="ECO:0000259" key="9">
    <source>
        <dbReference type="Pfam" id="PF02811"/>
    </source>
</evidence>
<dbReference type="EC" id="3.1.3.15" evidence="3 8"/>
<dbReference type="UniPathway" id="UPA00031">
    <property type="reaction ID" value="UER00013"/>
</dbReference>
<dbReference type="PANTHER" id="PTHR21039:SF0">
    <property type="entry name" value="HISTIDINOL-PHOSPHATASE"/>
    <property type="match status" value="1"/>
</dbReference>
<evidence type="ECO:0000256" key="5">
    <source>
        <dbReference type="ARBA" id="ARBA00022801"/>
    </source>
</evidence>
<dbReference type="Proteomes" id="UP000290921">
    <property type="component" value="Unassembled WGS sequence"/>
</dbReference>
<dbReference type="GO" id="GO:0000105">
    <property type="term" value="P:L-histidine biosynthetic process"/>
    <property type="evidence" value="ECO:0007669"/>
    <property type="project" value="UniProtKB-UniRule"/>
</dbReference>
<dbReference type="GO" id="GO:0004401">
    <property type="term" value="F:histidinol-phosphatase activity"/>
    <property type="evidence" value="ECO:0007669"/>
    <property type="project" value="UniProtKB-UniRule"/>
</dbReference>
<dbReference type="Gene3D" id="3.20.20.140">
    <property type="entry name" value="Metal-dependent hydrolases"/>
    <property type="match status" value="1"/>
</dbReference>
<accession>A0A4V1LF16</accession>
<reference evidence="10 13" key="2">
    <citation type="submission" date="2022-09" db="EMBL/GenBank/DDBJ databases">
        <title>complete genome sequences of Clostridium tetani str. KHSU-234311-028 isolated from soil.</title>
        <authorList>
            <person name="Sekizuka T."/>
            <person name="Shitada C."/>
            <person name="Takahashi M."/>
            <person name="Kuroda M."/>
        </authorList>
    </citation>
    <scope>NUCLEOTIDE SEQUENCE [LARGE SCALE GENOMIC DNA]</scope>
    <source>
        <strain evidence="10 13">KHSU-234311-028</strain>
    </source>
</reference>
<comment type="similarity">
    <text evidence="2 8">Belongs to the PHP hydrolase family. HisK subfamily.</text>
</comment>
<dbReference type="SUPFAM" id="SSF89550">
    <property type="entry name" value="PHP domain-like"/>
    <property type="match status" value="1"/>
</dbReference>
<protein>
    <recommendedName>
        <fullName evidence="3 8">Histidinol-phosphatase</fullName>
        <shortName evidence="8">HolPase</shortName>
        <ecNumber evidence="3 8">3.1.3.15</ecNumber>
    </recommendedName>
</protein>